<protein>
    <submittedName>
        <fullName evidence="6">Nucleotidesugar transporter</fullName>
    </submittedName>
</protein>
<dbReference type="Proteomes" id="UP000011083">
    <property type="component" value="Unassembled WGS sequence"/>
</dbReference>
<keyword evidence="4 5" id="KW-0472">Membrane</keyword>
<feature type="transmembrane region" description="Helical" evidence="5">
    <location>
        <begin position="174"/>
        <end position="198"/>
    </location>
</feature>
<reference evidence="6 7" key="1">
    <citation type="journal article" date="2013" name="Genome Biol.">
        <title>Genome of Acanthamoeba castellanii highlights extensive lateral gene transfer and early evolution of tyrosine kinase signaling.</title>
        <authorList>
            <person name="Clarke M."/>
            <person name="Lohan A.J."/>
            <person name="Liu B."/>
            <person name="Lagkouvardos I."/>
            <person name="Roy S."/>
            <person name="Zafar N."/>
            <person name="Bertelli C."/>
            <person name="Schilde C."/>
            <person name="Kianianmomeni A."/>
            <person name="Burglin T.R."/>
            <person name="Frech C."/>
            <person name="Turcotte B."/>
            <person name="Kopec K.O."/>
            <person name="Synnott J.M."/>
            <person name="Choo C."/>
            <person name="Paponov I."/>
            <person name="Finkler A."/>
            <person name="Soon Heng Tan C."/>
            <person name="Hutchins A.P."/>
            <person name="Weinmeier T."/>
            <person name="Rattei T."/>
            <person name="Chu J.S."/>
            <person name="Gimenez G."/>
            <person name="Irimia M."/>
            <person name="Rigden D.J."/>
            <person name="Fitzpatrick D.A."/>
            <person name="Lorenzo-Morales J."/>
            <person name="Bateman A."/>
            <person name="Chiu C.H."/>
            <person name="Tang P."/>
            <person name="Hegemann P."/>
            <person name="Fromm H."/>
            <person name="Raoult D."/>
            <person name="Greub G."/>
            <person name="Miranda-Saavedra D."/>
            <person name="Chen N."/>
            <person name="Nash P."/>
            <person name="Ginger M.L."/>
            <person name="Horn M."/>
            <person name="Schaap P."/>
            <person name="Caler L."/>
            <person name="Loftus B."/>
        </authorList>
    </citation>
    <scope>NUCLEOTIDE SEQUENCE [LARGE SCALE GENOMIC DNA]</scope>
    <source>
        <strain evidence="6 7">Neff</strain>
    </source>
</reference>
<dbReference type="KEGG" id="acan:ACA1_113700"/>
<dbReference type="PANTHER" id="PTHR10231">
    <property type="entry name" value="NUCLEOTIDE-SUGAR TRANSMEMBRANE TRANSPORTER"/>
    <property type="match status" value="1"/>
</dbReference>
<evidence type="ECO:0000256" key="2">
    <source>
        <dbReference type="ARBA" id="ARBA00022692"/>
    </source>
</evidence>
<feature type="transmembrane region" description="Helical" evidence="5">
    <location>
        <begin position="210"/>
        <end position="227"/>
    </location>
</feature>
<evidence type="ECO:0000256" key="3">
    <source>
        <dbReference type="ARBA" id="ARBA00022989"/>
    </source>
</evidence>
<dbReference type="InterPro" id="IPR037185">
    <property type="entry name" value="EmrE-like"/>
</dbReference>
<evidence type="ECO:0000256" key="5">
    <source>
        <dbReference type="SAM" id="Phobius"/>
    </source>
</evidence>
<keyword evidence="2 5" id="KW-0812">Transmembrane</keyword>
<feature type="transmembrane region" description="Helical" evidence="5">
    <location>
        <begin position="93"/>
        <end position="113"/>
    </location>
</feature>
<evidence type="ECO:0000313" key="6">
    <source>
        <dbReference type="EMBL" id="ELR20024.1"/>
    </source>
</evidence>
<dbReference type="GO" id="GO:0000139">
    <property type="term" value="C:Golgi membrane"/>
    <property type="evidence" value="ECO:0007669"/>
    <property type="project" value="InterPro"/>
</dbReference>
<evidence type="ECO:0000256" key="4">
    <source>
        <dbReference type="ARBA" id="ARBA00023136"/>
    </source>
</evidence>
<dbReference type="AlphaFoldDB" id="L8H3D1"/>
<evidence type="ECO:0000313" key="7">
    <source>
        <dbReference type="Proteomes" id="UP000011083"/>
    </source>
</evidence>
<dbReference type="EMBL" id="KB007926">
    <property type="protein sequence ID" value="ELR20024.1"/>
    <property type="molecule type" value="Genomic_DNA"/>
</dbReference>
<keyword evidence="6" id="KW-0813">Transport</keyword>
<feature type="transmembrane region" description="Helical" evidence="5">
    <location>
        <begin position="119"/>
        <end position="140"/>
    </location>
</feature>
<dbReference type="Pfam" id="PF04142">
    <property type="entry name" value="Nuc_sug_transp"/>
    <property type="match status" value="1"/>
</dbReference>
<dbReference type="GeneID" id="14920864"/>
<feature type="transmembrane region" description="Helical" evidence="5">
    <location>
        <begin position="247"/>
        <end position="268"/>
    </location>
</feature>
<dbReference type="GO" id="GO:0015165">
    <property type="term" value="F:pyrimidine nucleotide-sugar transmembrane transporter activity"/>
    <property type="evidence" value="ECO:0007669"/>
    <property type="project" value="InterPro"/>
</dbReference>
<gene>
    <name evidence="6" type="ORF">ACA1_113700</name>
</gene>
<feature type="transmembrane region" description="Helical" evidence="5">
    <location>
        <begin position="50"/>
        <end position="72"/>
    </location>
</feature>
<accession>L8H3D1</accession>
<dbReference type="RefSeq" id="XP_004342134.1">
    <property type="nucleotide sequence ID" value="XM_004342085.1"/>
</dbReference>
<keyword evidence="3 5" id="KW-1133">Transmembrane helix</keyword>
<keyword evidence="6" id="KW-0762">Sugar transport</keyword>
<evidence type="ECO:0000256" key="1">
    <source>
        <dbReference type="ARBA" id="ARBA00004141"/>
    </source>
</evidence>
<keyword evidence="7" id="KW-1185">Reference proteome</keyword>
<organism evidence="6 7">
    <name type="scientific">Acanthamoeba castellanii (strain ATCC 30010 / Neff)</name>
    <dbReference type="NCBI Taxonomy" id="1257118"/>
    <lineage>
        <taxon>Eukaryota</taxon>
        <taxon>Amoebozoa</taxon>
        <taxon>Discosea</taxon>
        <taxon>Longamoebia</taxon>
        <taxon>Centramoebida</taxon>
        <taxon>Acanthamoebidae</taxon>
        <taxon>Acanthamoeba</taxon>
    </lineage>
</organism>
<dbReference type="SUPFAM" id="SSF103481">
    <property type="entry name" value="Multidrug resistance efflux transporter EmrE"/>
    <property type="match status" value="1"/>
</dbReference>
<proteinExistence type="predicted"/>
<feature type="transmembrane region" description="Helical" evidence="5">
    <location>
        <begin position="147"/>
        <end position="168"/>
    </location>
</feature>
<dbReference type="OMA" id="SSCVVMI"/>
<dbReference type="STRING" id="1257118.L8H3D1"/>
<name>L8H3D1_ACACF</name>
<sequence length="333" mass="37885">MMRSVDEHRDVDLEKEDRDLIDLKPRSVPAPELVREPLFTHSTGAYPFDIVTVVLMMELFKIVLTMTFHCYMAGTTDVVGQIQSFASEWRAGVWFAVPAFIYTLYNWLLYLNLVYFDPVSYRVLINMRVIFSGLFVTFCFGKRLGPVKWFALVLLALGCAVNQLGENFELKTDIFYLCTITIQALASSGAGAFNEWLLKRDIKMGINQKNIYLYFFSLCFNLTLILLNRPQILSSTELFFNGWTHATVVLVVLGAFCGFTTALFLRYLNIILKEYAHGGEMFATAFASRMLFDVPLTPQTFVSIFVTAVSVVMYGTAKEPEQPEAAANRDRRT</sequence>
<dbReference type="OrthoDB" id="408493at2759"/>
<comment type="subcellular location">
    <subcellularLocation>
        <location evidence="1">Membrane</location>
        <topology evidence="1">Multi-pass membrane protein</topology>
    </subcellularLocation>
</comment>
<dbReference type="InterPro" id="IPR007271">
    <property type="entry name" value="Nuc_sug_transpt"/>
</dbReference>
<dbReference type="VEuPathDB" id="AmoebaDB:ACA1_113700"/>